<gene>
    <name evidence="1" type="ORF">DPMN_170965</name>
</gene>
<dbReference type="Proteomes" id="UP000828390">
    <property type="component" value="Unassembled WGS sequence"/>
</dbReference>
<name>A0A9D4DZG2_DREPO</name>
<sequence length="58" mass="6741">MRATYGMRPSFEVRVWHETKLCRPGMASDQAMWATYGMRPTYAGPVWNETKLCGPRME</sequence>
<proteinExistence type="predicted"/>
<accession>A0A9D4DZG2</accession>
<reference evidence="1" key="1">
    <citation type="journal article" date="2019" name="bioRxiv">
        <title>The Genome of the Zebra Mussel, Dreissena polymorpha: A Resource for Invasive Species Research.</title>
        <authorList>
            <person name="McCartney M.A."/>
            <person name="Auch B."/>
            <person name="Kono T."/>
            <person name="Mallez S."/>
            <person name="Zhang Y."/>
            <person name="Obille A."/>
            <person name="Becker A."/>
            <person name="Abrahante J.E."/>
            <person name="Garbe J."/>
            <person name="Badalamenti J.P."/>
            <person name="Herman A."/>
            <person name="Mangelson H."/>
            <person name="Liachko I."/>
            <person name="Sullivan S."/>
            <person name="Sone E.D."/>
            <person name="Koren S."/>
            <person name="Silverstein K.A.T."/>
            <person name="Beckman K.B."/>
            <person name="Gohl D.M."/>
        </authorList>
    </citation>
    <scope>NUCLEOTIDE SEQUENCE</scope>
    <source>
        <strain evidence="1">Duluth1</strain>
        <tissue evidence="1">Whole animal</tissue>
    </source>
</reference>
<evidence type="ECO:0000313" key="1">
    <source>
        <dbReference type="EMBL" id="KAH3769691.1"/>
    </source>
</evidence>
<comment type="caution">
    <text evidence="1">The sequence shown here is derived from an EMBL/GenBank/DDBJ whole genome shotgun (WGS) entry which is preliminary data.</text>
</comment>
<organism evidence="1 2">
    <name type="scientific">Dreissena polymorpha</name>
    <name type="common">Zebra mussel</name>
    <name type="synonym">Mytilus polymorpha</name>
    <dbReference type="NCBI Taxonomy" id="45954"/>
    <lineage>
        <taxon>Eukaryota</taxon>
        <taxon>Metazoa</taxon>
        <taxon>Spiralia</taxon>
        <taxon>Lophotrochozoa</taxon>
        <taxon>Mollusca</taxon>
        <taxon>Bivalvia</taxon>
        <taxon>Autobranchia</taxon>
        <taxon>Heteroconchia</taxon>
        <taxon>Euheterodonta</taxon>
        <taxon>Imparidentia</taxon>
        <taxon>Neoheterodontei</taxon>
        <taxon>Myida</taxon>
        <taxon>Dreissenoidea</taxon>
        <taxon>Dreissenidae</taxon>
        <taxon>Dreissena</taxon>
    </lineage>
</organism>
<dbReference type="AlphaFoldDB" id="A0A9D4DZG2"/>
<reference evidence="1" key="2">
    <citation type="submission" date="2020-11" db="EMBL/GenBank/DDBJ databases">
        <authorList>
            <person name="McCartney M.A."/>
            <person name="Auch B."/>
            <person name="Kono T."/>
            <person name="Mallez S."/>
            <person name="Becker A."/>
            <person name="Gohl D.M."/>
            <person name="Silverstein K.A.T."/>
            <person name="Koren S."/>
            <person name="Bechman K.B."/>
            <person name="Herman A."/>
            <person name="Abrahante J.E."/>
            <person name="Garbe J."/>
        </authorList>
    </citation>
    <scope>NUCLEOTIDE SEQUENCE</scope>
    <source>
        <strain evidence="1">Duluth1</strain>
        <tissue evidence="1">Whole animal</tissue>
    </source>
</reference>
<protein>
    <submittedName>
        <fullName evidence="1">Uncharacterized protein</fullName>
    </submittedName>
</protein>
<dbReference type="EMBL" id="JAIWYP010000009">
    <property type="protein sequence ID" value="KAH3769691.1"/>
    <property type="molecule type" value="Genomic_DNA"/>
</dbReference>
<evidence type="ECO:0000313" key="2">
    <source>
        <dbReference type="Proteomes" id="UP000828390"/>
    </source>
</evidence>
<keyword evidence="2" id="KW-1185">Reference proteome</keyword>